<keyword evidence="6" id="KW-1185">Reference proteome</keyword>
<comment type="caution">
    <text evidence="5">The sequence shown here is derived from an EMBL/GenBank/DDBJ whole genome shotgun (WGS) entry which is preliminary data.</text>
</comment>
<evidence type="ECO:0000313" key="6">
    <source>
        <dbReference type="Proteomes" id="UP000094291"/>
    </source>
</evidence>
<dbReference type="EMBL" id="MDTQ01000001">
    <property type="protein sequence ID" value="ODC03588.1"/>
    <property type="molecule type" value="Genomic_DNA"/>
</dbReference>
<dbReference type="STRING" id="197479.BFW38_08560"/>
<dbReference type="PANTHER" id="PTHR30041">
    <property type="entry name" value="ARSENATE REDUCTASE"/>
    <property type="match status" value="1"/>
</dbReference>
<dbReference type="InterPro" id="IPR036249">
    <property type="entry name" value="Thioredoxin-like_sf"/>
</dbReference>
<dbReference type="Pfam" id="PF03960">
    <property type="entry name" value="ArsC"/>
    <property type="match status" value="1"/>
</dbReference>
<dbReference type="EC" id="1.20.4.1" evidence="4"/>
<dbReference type="GO" id="GO:0008794">
    <property type="term" value="F:arsenate reductase (glutaredoxin) activity"/>
    <property type="evidence" value="ECO:0007669"/>
    <property type="project" value="UniProtKB-UniRule"/>
</dbReference>
<evidence type="ECO:0000256" key="3">
    <source>
        <dbReference type="PROSITE-ProRule" id="PRU01282"/>
    </source>
</evidence>
<evidence type="ECO:0000256" key="4">
    <source>
        <dbReference type="RuleBase" id="RU362029"/>
    </source>
</evidence>
<keyword evidence="2 4" id="KW-0560">Oxidoreductase</keyword>
<dbReference type="AlphaFoldDB" id="A0A1E2V9A1"/>
<protein>
    <recommendedName>
        <fullName evidence="4">Arsenate reductase</fullName>
        <ecNumber evidence="4">1.20.4.1</ecNumber>
    </recommendedName>
</protein>
<dbReference type="NCBIfam" id="TIGR00014">
    <property type="entry name" value="arsC"/>
    <property type="match status" value="1"/>
</dbReference>
<sequence>MTITLYHNPRCSKSRQALQLLQDNGVEPIIHRYLDQPLDADALRQLIQRTGLSTQAIMRSNEDEFKAANLGREDITDDELIEALVKTPKLLQRPIADDGQRAIIGRPPEDVLALLSP</sequence>
<dbReference type="Proteomes" id="UP000094291">
    <property type="component" value="Unassembled WGS sequence"/>
</dbReference>
<dbReference type="RefSeq" id="WP_068998004.1">
    <property type="nucleotide sequence ID" value="NZ_MDTQ01000001.1"/>
</dbReference>
<organism evidence="5 6">
    <name type="scientific">Terasakiispira papahanaumokuakeensis</name>
    <dbReference type="NCBI Taxonomy" id="197479"/>
    <lineage>
        <taxon>Bacteria</taxon>
        <taxon>Pseudomonadati</taxon>
        <taxon>Pseudomonadota</taxon>
        <taxon>Gammaproteobacteria</taxon>
        <taxon>Oceanospirillales</taxon>
        <taxon>Terasakiispira</taxon>
    </lineage>
</organism>
<dbReference type="CDD" id="cd03034">
    <property type="entry name" value="ArsC_ArsC"/>
    <property type="match status" value="1"/>
</dbReference>
<proteinExistence type="inferred from homology"/>
<gene>
    <name evidence="5" type="ORF">BFW38_08560</name>
</gene>
<reference evidence="5 6" key="1">
    <citation type="submission" date="2016-08" db="EMBL/GenBank/DDBJ databases">
        <authorList>
            <person name="Seilhamer J.J."/>
        </authorList>
    </citation>
    <scope>NUCLEOTIDE SEQUENCE [LARGE SCALE GENOMIC DNA]</scope>
    <source>
        <strain evidence="5 6">PH27A</strain>
    </source>
</reference>
<dbReference type="PANTHER" id="PTHR30041:SF4">
    <property type="entry name" value="ARSENATE REDUCTASE"/>
    <property type="match status" value="1"/>
</dbReference>
<evidence type="ECO:0000313" key="5">
    <source>
        <dbReference type="EMBL" id="ODC03588.1"/>
    </source>
</evidence>
<comment type="catalytic activity">
    <reaction evidence="4">
        <text>[glutaredoxin]-dithiol + arsenate + glutathione + H(+) = glutathionyl-S-S-[glutaredoxin] + arsenite + H2O</text>
        <dbReference type="Rhea" id="RHEA:22016"/>
        <dbReference type="Rhea" id="RHEA-COMP:10729"/>
        <dbReference type="Rhea" id="RHEA-COMP:17668"/>
        <dbReference type="ChEBI" id="CHEBI:15377"/>
        <dbReference type="ChEBI" id="CHEBI:15378"/>
        <dbReference type="ChEBI" id="CHEBI:29242"/>
        <dbReference type="ChEBI" id="CHEBI:29950"/>
        <dbReference type="ChEBI" id="CHEBI:48597"/>
        <dbReference type="ChEBI" id="CHEBI:57925"/>
        <dbReference type="ChEBI" id="CHEBI:146199"/>
        <dbReference type="EC" id="1.20.4.1"/>
    </reaction>
</comment>
<dbReference type="PROSITE" id="PS51353">
    <property type="entry name" value="ARSC"/>
    <property type="match status" value="1"/>
</dbReference>
<dbReference type="InterPro" id="IPR006660">
    <property type="entry name" value="Arsenate_reductase-like"/>
</dbReference>
<dbReference type="Gene3D" id="3.40.30.10">
    <property type="entry name" value="Glutaredoxin"/>
    <property type="match status" value="1"/>
</dbReference>
<name>A0A1E2V9A1_9GAMM</name>
<accession>A0A1E2V9A1</accession>
<comment type="similarity">
    <text evidence="1 3 4">Belongs to the ArsC family.</text>
</comment>
<dbReference type="OrthoDB" id="9790554at2"/>
<dbReference type="InterPro" id="IPR006659">
    <property type="entry name" value="Arsenate_reductase"/>
</dbReference>
<evidence type="ECO:0000256" key="1">
    <source>
        <dbReference type="ARBA" id="ARBA00007198"/>
    </source>
</evidence>
<evidence type="ECO:0000256" key="2">
    <source>
        <dbReference type="ARBA" id="ARBA00023002"/>
    </source>
</evidence>
<dbReference type="SUPFAM" id="SSF52833">
    <property type="entry name" value="Thioredoxin-like"/>
    <property type="match status" value="1"/>
</dbReference>